<keyword evidence="4" id="KW-0560">Oxidoreductase</keyword>
<comment type="caution">
    <text evidence="7">The sequence shown here is derived from an EMBL/GenBank/DDBJ whole genome shotgun (WGS) entry which is preliminary data.</text>
</comment>
<dbReference type="SUPFAM" id="SSF51905">
    <property type="entry name" value="FAD/NAD(P)-binding domain"/>
    <property type="match status" value="1"/>
</dbReference>
<dbReference type="AlphaFoldDB" id="A0A423WSU1"/>
<protein>
    <recommendedName>
        <fullName evidence="6">FAD-binding domain-containing protein</fullName>
    </recommendedName>
</protein>
<dbReference type="PRINTS" id="PR00420">
    <property type="entry name" value="RNGMNOXGNASE"/>
</dbReference>
<organism evidence="7 8">
    <name type="scientific">Cytospora leucostoma</name>
    <dbReference type="NCBI Taxonomy" id="1230097"/>
    <lineage>
        <taxon>Eukaryota</taxon>
        <taxon>Fungi</taxon>
        <taxon>Dikarya</taxon>
        <taxon>Ascomycota</taxon>
        <taxon>Pezizomycotina</taxon>
        <taxon>Sordariomycetes</taxon>
        <taxon>Sordariomycetidae</taxon>
        <taxon>Diaporthales</taxon>
        <taxon>Cytosporaceae</taxon>
        <taxon>Cytospora</taxon>
    </lineage>
</organism>
<comment type="similarity">
    <text evidence="1">Belongs to the paxM FAD-dependent monooxygenase family.</text>
</comment>
<accession>A0A423WSU1</accession>
<dbReference type="EMBL" id="LKEB01000042">
    <property type="protein sequence ID" value="ROW06378.1"/>
    <property type="molecule type" value="Genomic_DNA"/>
</dbReference>
<keyword evidence="2" id="KW-0285">Flavoprotein</keyword>
<keyword evidence="8" id="KW-1185">Reference proteome</keyword>
<dbReference type="GO" id="GO:0004497">
    <property type="term" value="F:monooxygenase activity"/>
    <property type="evidence" value="ECO:0007669"/>
    <property type="project" value="UniProtKB-KW"/>
</dbReference>
<dbReference type="Gene3D" id="3.50.50.60">
    <property type="entry name" value="FAD/NAD(P)-binding domain"/>
    <property type="match status" value="1"/>
</dbReference>
<evidence type="ECO:0000313" key="7">
    <source>
        <dbReference type="EMBL" id="ROW06378.1"/>
    </source>
</evidence>
<feature type="domain" description="FAD-binding" evidence="6">
    <location>
        <begin position="444"/>
        <end position="803"/>
    </location>
</feature>
<keyword evidence="5" id="KW-0503">Monooxygenase</keyword>
<reference evidence="7 8" key="1">
    <citation type="submission" date="2015-09" db="EMBL/GenBank/DDBJ databases">
        <title>Host preference determinants of Valsa canker pathogens revealed by comparative genomics.</title>
        <authorList>
            <person name="Yin Z."/>
            <person name="Huang L."/>
        </authorList>
    </citation>
    <scope>NUCLEOTIDE SEQUENCE [LARGE SCALE GENOMIC DNA]</scope>
    <source>
        <strain evidence="7 8">SXYLt</strain>
    </source>
</reference>
<evidence type="ECO:0000256" key="1">
    <source>
        <dbReference type="ARBA" id="ARBA00007992"/>
    </source>
</evidence>
<dbReference type="SUPFAM" id="SSF54373">
    <property type="entry name" value="FAD-linked reductases, C-terminal domain"/>
    <property type="match status" value="1"/>
</dbReference>
<evidence type="ECO:0000256" key="4">
    <source>
        <dbReference type="ARBA" id="ARBA00023002"/>
    </source>
</evidence>
<sequence length="910" mass="102120">MDFTSFGYNDLVNIIDQAFNMVVNDYAAADGNVDYDEELMIGTELQVGFRAPAPNGWALEGPMFHHLGNTLRRVIYCPQMELNLAAADEIFTLRTWTVVREDRPGWQGRCSQAFSTFASQYTHLARFDFWHLITPYTMKRDLIRLINRYIAVGKEMSAPMRYIVSNELNGPMFVSFHHSEVKRRMKSGCVVQKGPLQRGALPVGPGDDTTVDEHFFHVCPYCEECDANDRKDVLLDHMAKSHDPYISVGRWVATVDQLAHIAHTARPVLVRIIKCVRVLINSYLLHLHTAGSAIAAMRGQVYARVLFLDEAGLDLVGIEDQWELAEIFNADRNVLLSRAWIEEIRLENSRAWEEAERYGLGFMDLVNDLYDPDWWFIPLGYVFPVFVQYPSCLTVPDSGPRHGRKHDKGDNNDTLTRLTLISKADLVASGILLGIMAGPPFQHVGIVGAGIGGLACAIAIRIHSKGALKVTILEAAAELGEIGAGIQMTPNVARLLQRWGVADVIGSNLVSFDRLHLRTKDGNIVGKTEAPGRGGPELWAGAPWWLVHRMHLHDGLVQVAGQRGVELVTGARVSEIRYQVNEGEKVHVRDENGRTWDFDLVIGADGLKSVTRRTILPDVKPAPPTNLAAYRAVVPMEKIRGDPLTRELVENPTMDVWMSAKEGEERGYVITYPISGGTVFNLVLSHHRPYPVFNVEESSLAEVLETYKSYDPRLQRVLGMITDPIRRWPLLVTRCPTWSSPQKNVVLMGDAAHSMVNHLAQGAATAMEDGAFLGVILREVAAGRIPLGEAISKYEQERMPLADLKQQKSFLMGAIYHLEDGSPEQEARDRYMEPELRGEQLIRSPNLNADPHLWRTVFAYDPEEHVERAIREVLEKRTLRNATTHVTRSIAGTYMDYWLPRGDLKVKSLL</sequence>
<evidence type="ECO:0000259" key="6">
    <source>
        <dbReference type="Pfam" id="PF01494"/>
    </source>
</evidence>
<dbReference type="PANTHER" id="PTHR13789:SF306">
    <property type="entry name" value="HYDROXYLASE, PUTATIVE-RELATED"/>
    <property type="match status" value="1"/>
</dbReference>
<keyword evidence="3" id="KW-0274">FAD</keyword>
<evidence type="ECO:0000256" key="2">
    <source>
        <dbReference type="ARBA" id="ARBA00022630"/>
    </source>
</evidence>
<evidence type="ECO:0000256" key="3">
    <source>
        <dbReference type="ARBA" id="ARBA00022827"/>
    </source>
</evidence>
<evidence type="ECO:0000313" key="8">
    <source>
        <dbReference type="Proteomes" id="UP000285146"/>
    </source>
</evidence>
<dbReference type="PANTHER" id="PTHR13789">
    <property type="entry name" value="MONOOXYGENASE"/>
    <property type="match status" value="1"/>
</dbReference>
<proteinExistence type="inferred from homology"/>
<dbReference type="Pfam" id="PF01494">
    <property type="entry name" value="FAD_binding_3"/>
    <property type="match status" value="1"/>
</dbReference>
<dbReference type="InterPro" id="IPR036188">
    <property type="entry name" value="FAD/NAD-bd_sf"/>
</dbReference>
<dbReference type="OrthoDB" id="16820at2759"/>
<name>A0A423WSU1_9PEZI</name>
<dbReference type="Proteomes" id="UP000285146">
    <property type="component" value="Unassembled WGS sequence"/>
</dbReference>
<dbReference type="GO" id="GO:0071949">
    <property type="term" value="F:FAD binding"/>
    <property type="evidence" value="ECO:0007669"/>
    <property type="project" value="InterPro"/>
</dbReference>
<gene>
    <name evidence="7" type="ORF">VPNG_07509</name>
</gene>
<dbReference type="STRING" id="1230097.A0A423WSU1"/>
<evidence type="ECO:0000256" key="5">
    <source>
        <dbReference type="ARBA" id="ARBA00023033"/>
    </source>
</evidence>
<dbReference type="InterPro" id="IPR002938">
    <property type="entry name" value="FAD-bd"/>
</dbReference>
<dbReference type="InParanoid" id="A0A423WSU1"/>
<dbReference type="InterPro" id="IPR050493">
    <property type="entry name" value="FAD-dep_Monooxygenase_BioMet"/>
</dbReference>